<gene>
    <name evidence="3" type="ORF">QT711_04985</name>
</gene>
<keyword evidence="4" id="KW-1185">Reference proteome</keyword>
<feature type="chain" id="PRO_5045097967" evidence="1">
    <location>
        <begin position="20"/>
        <end position="287"/>
    </location>
</feature>
<evidence type="ECO:0000259" key="2">
    <source>
        <dbReference type="PROSITE" id="PS51704"/>
    </source>
</evidence>
<comment type="caution">
    <text evidence="3">The sequence shown here is derived from an EMBL/GenBank/DDBJ whole genome shotgun (WGS) entry which is preliminary data.</text>
</comment>
<dbReference type="Pfam" id="PF03009">
    <property type="entry name" value="GDPD"/>
    <property type="match status" value="1"/>
</dbReference>
<dbReference type="Gene3D" id="3.20.20.190">
    <property type="entry name" value="Phosphatidylinositol (PI) phosphodiesterase"/>
    <property type="match status" value="1"/>
</dbReference>
<dbReference type="RefSeq" id="WP_317942420.1">
    <property type="nucleotide sequence ID" value="NZ_JAUBDI010000003.1"/>
</dbReference>
<name>A0ABU4G6G3_9BACL</name>
<reference evidence="3 4" key="1">
    <citation type="submission" date="2023-06" db="EMBL/GenBank/DDBJ databases">
        <title>Sporosarcina sp. nov., isolated from Korean traditional fermented seafood 'Jeotgal'.</title>
        <authorList>
            <person name="Yang A.I."/>
            <person name="Shin N.-R."/>
        </authorList>
    </citation>
    <scope>NUCLEOTIDE SEQUENCE [LARGE SCALE GENOMIC DNA]</scope>
    <source>
        <strain evidence="3 4">KCTC13119</strain>
    </source>
</reference>
<protein>
    <submittedName>
        <fullName evidence="3">Glycerophosphodiester phosphodiesterase family protein</fullName>
    </submittedName>
</protein>
<dbReference type="PANTHER" id="PTHR46211">
    <property type="entry name" value="GLYCEROPHOSPHORYL DIESTER PHOSPHODIESTERASE"/>
    <property type="match status" value="1"/>
</dbReference>
<keyword evidence="1" id="KW-0732">Signal</keyword>
<accession>A0ABU4G6G3</accession>
<dbReference type="EMBL" id="JAUBDI010000003">
    <property type="protein sequence ID" value="MDW0112531.1"/>
    <property type="molecule type" value="Genomic_DNA"/>
</dbReference>
<dbReference type="InterPro" id="IPR017946">
    <property type="entry name" value="PLC-like_Pdiesterase_TIM-brl"/>
</dbReference>
<dbReference type="PROSITE" id="PS51257">
    <property type="entry name" value="PROKAR_LIPOPROTEIN"/>
    <property type="match status" value="1"/>
</dbReference>
<dbReference type="PANTHER" id="PTHR46211:SF7">
    <property type="entry name" value="GLYCEROPHOSPHODIESTER PHOSPHODIESTERASE"/>
    <property type="match status" value="1"/>
</dbReference>
<dbReference type="SUPFAM" id="SSF51695">
    <property type="entry name" value="PLC-like phosphodiesterases"/>
    <property type="match status" value="1"/>
</dbReference>
<evidence type="ECO:0000256" key="1">
    <source>
        <dbReference type="SAM" id="SignalP"/>
    </source>
</evidence>
<evidence type="ECO:0000313" key="3">
    <source>
        <dbReference type="EMBL" id="MDW0112531.1"/>
    </source>
</evidence>
<organism evidence="3 4">
    <name type="scientific">Sporosarcina saromensis</name>
    <dbReference type="NCBI Taxonomy" id="359365"/>
    <lineage>
        <taxon>Bacteria</taxon>
        <taxon>Bacillati</taxon>
        <taxon>Bacillota</taxon>
        <taxon>Bacilli</taxon>
        <taxon>Bacillales</taxon>
        <taxon>Caryophanaceae</taxon>
        <taxon>Sporosarcina</taxon>
    </lineage>
</organism>
<evidence type="ECO:0000313" key="4">
    <source>
        <dbReference type="Proteomes" id="UP001282284"/>
    </source>
</evidence>
<dbReference type="Proteomes" id="UP001282284">
    <property type="component" value="Unassembled WGS sequence"/>
</dbReference>
<sequence length="287" mass="32527">MKKLVLLFLLILLVSCAQQDKVASLPDNEFLIIAHRGASAYAPEHSLLSYELAVQMQADYIELDVHRTQDKELVALHDRFIELGNDKQAIADTTFKQLKAIQRKASQRKKIPVTMQTDIDPLRIVSTEEVFSHFKDDVNYYIELKTPSTYPGIEKTLLQQLRDNNLLQQGNGFPTVILQSFDGDALKEIHKEEPSIPLIQLYSEKNESMLTKSHLRKVAKYASGIGVDEKIVTKELVDRAHAAGLHVHPFTVNDKDAIRRMIELQVNGIFTDVPDVAVEVLKEMNVE</sequence>
<proteinExistence type="predicted"/>
<feature type="domain" description="GP-PDE" evidence="2">
    <location>
        <begin position="30"/>
        <end position="281"/>
    </location>
</feature>
<feature type="signal peptide" evidence="1">
    <location>
        <begin position="1"/>
        <end position="19"/>
    </location>
</feature>
<dbReference type="InterPro" id="IPR030395">
    <property type="entry name" value="GP_PDE_dom"/>
</dbReference>
<dbReference type="PROSITE" id="PS51704">
    <property type="entry name" value="GP_PDE"/>
    <property type="match status" value="1"/>
</dbReference>